<dbReference type="Proteomes" id="UP000014155">
    <property type="component" value="Unassembled WGS sequence"/>
</dbReference>
<organism evidence="1 2">
    <name type="scientific">Ruminiclostridium cellobioparum subsp. termitidis CT1112</name>
    <dbReference type="NCBI Taxonomy" id="1195236"/>
    <lineage>
        <taxon>Bacteria</taxon>
        <taxon>Bacillati</taxon>
        <taxon>Bacillota</taxon>
        <taxon>Clostridia</taxon>
        <taxon>Eubacteriales</taxon>
        <taxon>Oscillospiraceae</taxon>
        <taxon>Ruminiclostridium</taxon>
    </lineage>
</organism>
<evidence type="ECO:0000313" key="1">
    <source>
        <dbReference type="EMBL" id="EMS70522.1"/>
    </source>
</evidence>
<dbReference type="AlphaFoldDB" id="S0FGW9"/>
<proteinExistence type="predicted"/>
<comment type="caution">
    <text evidence="1">The sequence shown here is derived from an EMBL/GenBank/DDBJ whole genome shotgun (WGS) entry which is preliminary data.</text>
</comment>
<name>S0FGW9_RUMCE</name>
<accession>S0FGW9</accession>
<protein>
    <submittedName>
        <fullName evidence="1">Uncharacterized protein</fullName>
    </submittedName>
</protein>
<dbReference type="RefSeq" id="WP_004628492.1">
    <property type="nucleotide sequence ID" value="NZ_AORV01000054.1"/>
</dbReference>
<reference evidence="1 2" key="1">
    <citation type="journal article" date="2013" name="Genome Announc.">
        <title>Draft Genome Sequence of the Cellulolytic, Mesophilic, Anaerobic Bacterium Clostridium termitidis Strain CT1112 (DSM 5398).</title>
        <authorList>
            <person name="Lal S."/>
            <person name="Ramachandran U."/>
            <person name="Zhang X."/>
            <person name="Munir R."/>
            <person name="Sparling R."/>
            <person name="Levin D.B."/>
        </authorList>
    </citation>
    <scope>NUCLEOTIDE SEQUENCE [LARGE SCALE GENOMIC DNA]</scope>
    <source>
        <strain evidence="1 2">CT1112</strain>
    </source>
</reference>
<dbReference type="STRING" id="1195236.CTER_3804"/>
<evidence type="ECO:0000313" key="2">
    <source>
        <dbReference type="Proteomes" id="UP000014155"/>
    </source>
</evidence>
<keyword evidence="2" id="KW-1185">Reference proteome</keyword>
<dbReference type="EMBL" id="AORV01000054">
    <property type="protein sequence ID" value="EMS70522.1"/>
    <property type="molecule type" value="Genomic_DNA"/>
</dbReference>
<sequence length="132" mass="15642">MIARNLDEVFEKLDFTDSIIIDIKWENNLIDLVLNIDYYWDIQEGHKETRILKVTFKCCIKADFHMTPNLTEMTDAEIQSYILSWYTIVAFRKSYIDCNDMVRIQVFTTDFTVPWLTVLCKGIQVEEINKST</sequence>
<gene>
    <name evidence="1" type="ORF">CTER_3804</name>
</gene>